<evidence type="ECO:0000313" key="1">
    <source>
        <dbReference type="EMBL" id="KAH6632546.1"/>
    </source>
</evidence>
<protein>
    <submittedName>
        <fullName evidence="1">Uncharacterized protein</fullName>
    </submittedName>
</protein>
<dbReference type="EMBL" id="JAGIZQ010000004">
    <property type="protein sequence ID" value="KAH6632546.1"/>
    <property type="molecule type" value="Genomic_DNA"/>
</dbReference>
<organism evidence="1 2">
    <name type="scientific">Chaetomium tenue</name>
    <dbReference type="NCBI Taxonomy" id="1854479"/>
    <lineage>
        <taxon>Eukaryota</taxon>
        <taxon>Fungi</taxon>
        <taxon>Dikarya</taxon>
        <taxon>Ascomycota</taxon>
        <taxon>Pezizomycotina</taxon>
        <taxon>Sordariomycetes</taxon>
        <taxon>Sordariomycetidae</taxon>
        <taxon>Sordariales</taxon>
        <taxon>Chaetomiaceae</taxon>
        <taxon>Chaetomium</taxon>
    </lineage>
</organism>
<comment type="caution">
    <text evidence="1">The sequence shown here is derived from an EMBL/GenBank/DDBJ whole genome shotgun (WGS) entry which is preliminary data.</text>
</comment>
<evidence type="ECO:0000313" key="2">
    <source>
        <dbReference type="Proteomes" id="UP000724584"/>
    </source>
</evidence>
<sequence length="445" mass="50253">MEEEQPSEYPSPITNFLSAVDAEPGLSPTPDPGFSPNPNPGFSLNTDPGLSPNPDLGFSPNPNPGFNLNPNLNLRPTGTPQHQHQPQHQHPSPPKEILDHFGDTVLRVGEQPRDFKVCSHTLRRAGFAWDRVLVEQRLRARAPWWAPRGYGAAAAAGQDRDGGDGGGGGGGGAGEERDEEGCRVYGMLKTLVRWLRGDQGLGLGLVWKEVKPGQLPLVDVLRLLHVAWELGWERELTELVMAFVMHWPLRGHNGIGIETVEEMREKVSARGVRLGPDRFFRNIVDIRGQLIDNGLDFWTNLLQQIDNADKRDIPTTRCRAPYVPWNDAGREKRDCDLRARSAILLHLGNPMEPDSRNAIRHWYLSNPLSMFTDDSRKIGNELSSPPRHSTCWPRLINLHKPYSKSPLITHEESEWRYLLTVEDKQHLFTRSRGEWCEAPQSRKRR</sequence>
<keyword evidence="2" id="KW-1185">Reference proteome</keyword>
<proteinExistence type="predicted"/>
<dbReference type="Proteomes" id="UP000724584">
    <property type="component" value="Unassembled WGS sequence"/>
</dbReference>
<gene>
    <name evidence="1" type="ORF">F5144DRAFT_621296</name>
</gene>
<reference evidence="1 2" key="1">
    <citation type="journal article" date="2021" name="Nat. Commun.">
        <title>Genetic determinants of endophytism in the Arabidopsis root mycobiome.</title>
        <authorList>
            <person name="Mesny F."/>
            <person name="Miyauchi S."/>
            <person name="Thiergart T."/>
            <person name="Pickel B."/>
            <person name="Atanasova L."/>
            <person name="Karlsson M."/>
            <person name="Huettel B."/>
            <person name="Barry K.W."/>
            <person name="Haridas S."/>
            <person name="Chen C."/>
            <person name="Bauer D."/>
            <person name="Andreopoulos W."/>
            <person name="Pangilinan J."/>
            <person name="LaButti K."/>
            <person name="Riley R."/>
            <person name="Lipzen A."/>
            <person name="Clum A."/>
            <person name="Drula E."/>
            <person name="Henrissat B."/>
            <person name="Kohler A."/>
            <person name="Grigoriev I.V."/>
            <person name="Martin F.M."/>
            <person name="Hacquard S."/>
        </authorList>
    </citation>
    <scope>NUCLEOTIDE SEQUENCE [LARGE SCALE GENOMIC DNA]</scope>
    <source>
        <strain evidence="1 2">MPI-SDFR-AT-0079</strain>
    </source>
</reference>
<accession>A0ACB7PBN6</accession>
<name>A0ACB7PBN6_9PEZI</name>